<name>A0A451FSF0_9FLAO</name>
<proteinExistence type="predicted"/>
<protein>
    <recommendedName>
        <fullName evidence="3">Lipoprotein</fullName>
    </recommendedName>
</protein>
<dbReference type="RefSeq" id="WP_128248735.1">
    <property type="nucleotide sequence ID" value="NZ_CP034951.1"/>
</dbReference>
<dbReference type="KEGG" id="aev:EI546_00650"/>
<evidence type="ECO:0008006" key="3">
    <source>
        <dbReference type="Google" id="ProtNLM"/>
    </source>
</evidence>
<organism evidence="1 2">
    <name type="scientific">Aequorivita ciconiae</name>
    <dbReference type="NCBI Taxonomy" id="2494375"/>
    <lineage>
        <taxon>Bacteria</taxon>
        <taxon>Pseudomonadati</taxon>
        <taxon>Bacteroidota</taxon>
        <taxon>Flavobacteriia</taxon>
        <taxon>Flavobacteriales</taxon>
        <taxon>Flavobacteriaceae</taxon>
        <taxon>Aequorivita</taxon>
    </lineage>
</organism>
<keyword evidence="2" id="KW-1185">Reference proteome</keyword>
<dbReference type="Proteomes" id="UP000285517">
    <property type="component" value="Chromosome"/>
</dbReference>
<sequence length="134" mass="14961">MRQIGTLIFGILLFISCGSVKDTKDAETSEFVGNDKDKHGCISSAGYTWSELNQNCIRVFAEGHPLKPVDKNDKKVAFIVFNEDKSKLELFLPDSKATTILSQLENGNYGSKDIIYDENDSSLIIDGTMKYKLE</sequence>
<gene>
    <name evidence="1" type="ORF">EI546_00650</name>
</gene>
<dbReference type="OrthoDB" id="1099822at2"/>
<evidence type="ECO:0000313" key="1">
    <source>
        <dbReference type="EMBL" id="QAA80334.1"/>
    </source>
</evidence>
<evidence type="ECO:0000313" key="2">
    <source>
        <dbReference type="Proteomes" id="UP000285517"/>
    </source>
</evidence>
<dbReference type="EMBL" id="CP034951">
    <property type="protein sequence ID" value="QAA80334.1"/>
    <property type="molecule type" value="Genomic_DNA"/>
</dbReference>
<dbReference type="AlphaFoldDB" id="A0A451FSF0"/>
<dbReference type="PROSITE" id="PS51257">
    <property type="entry name" value="PROKAR_LIPOPROTEIN"/>
    <property type="match status" value="1"/>
</dbReference>
<reference evidence="1 2" key="1">
    <citation type="submission" date="2019-01" db="EMBL/GenBank/DDBJ databases">
        <title>Complete genome sequencing of Aequorivita sp. H23M31.</title>
        <authorList>
            <person name="Bae J.-W."/>
        </authorList>
    </citation>
    <scope>NUCLEOTIDE SEQUENCE [LARGE SCALE GENOMIC DNA]</scope>
    <source>
        <strain evidence="1 2">H23M31</strain>
    </source>
</reference>
<accession>A0A451FSF0</accession>